<accession>A0A8X6RMM6</accession>
<dbReference type="Proteomes" id="UP000887159">
    <property type="component" value="Unassembled WGS sequence"/>
</dbReference>
<gene>
    <name evidence="1" type="ORF">TNCV_4760591</name>
</gene>
<protein>
    <submittedName>
        <fullName evidence="1">Uncharacterized protein</fullName>
    </submittedName>
</protein>
<evidence type="ECO:0000313" key="2">
    <source>
        <dbReference type="Proteomes" id="UP000887159"/>
    </source>
</evidence>
<sequence>MSSSEELSKALPLRADRYMLNKCRAANLEPVHLSPSSNHRAAFQPFQDGLFHHFDFVSKCLIATSSLHVPTTNQVVPSPPKTANQKEPLTTMIWDGNSLCEPYAQ</sequence>
<organism evidence="1 2">
    <name type="scientific">Trichonephila clavipes</name>
    <name type="common">Golden silk orbweaver</name>
    <name type="synonym">Nephila clavipes</name>
    <dbReference type="NCBI Taxonomy" id="2585209"/>
    <lineage>
        <taxon>Eukaryota</taxon>
        <taxon>Metazoa</taxon>
        <taxon>Ecdysozoa</taxon>
        <taxon>Arthropoda</taxon>
        <taxon>Chelicerata</taxon>
        <taxon>Arachnida</taxon>
        <taxon>Araneae</taxon>
        <taxon>Araneomorphae</taxon>
        <taxon>Entelegynae</taxon>
        <taxon>Araneoidea</taxon>
        <taxon>Nephilidae</taxon>
        <taxon>Trichonephila</taxon>
    </lineage>
</organism>
<comment type="caution">
    <text evidence="1">The sequence shown here is derived from an EMBL/GenBank/DDBJ whole genome shotgun (WGS) entry which is preliminary data.</text>
</comment>
<evidence type="ECO:0000313" key="1">
    <source>
        <dbReference type="EMBL" id="GFX93180.1"/>
    </source>
</evidence>
<keyword evidence="2" id="KW-1185">Reference proteome</keyword>
<reference evidence="1" key="1">
    <citation type="submission" date="2020-08" db="EMBL/GenBank/DDBJ databases">
        <title>Multicomponent nature underlies the extraordinary mechanical properties of spider dragline silk.</title>
        <authorList>
            <person name="Kono N."/>
            <person name="Nakamura H."/>
            <person name="Mori M."/>
            <person name="Yoshida Y."/>
            <person name="Ohtoshi R."/>
            <person name="Malay A.D."/>
            <person name="Moran D.A.P."/>
            <person name="Tomita M."/>
            <person name="Numata K."/>
            <person name="Arakawa K."/>
        </authorList>
    </citation>
    <scope>NUCLEOTIDE SEQUENCE</scope>
</reference>
<proteinExistence type="predicted"/>
<dbReference type="EMBL" id="BMAU01021172">
    <property type="protein sequence ID" value="GFX93180.1"/>
    <property type="molecule type" value="Genomic_DNA"/>
</dbReference>
<dbReference type="AlphaFoldDB" id="A0A8X6RMM6"/>
<name>A0A8X6RMM6_TRICX</name>